<organism evidence="1 2">
    <name type="scientific">Mucuna pruriens</name>
    <name type="common">Velvet bean</name>
    <name type="synonym">Dolichos pruriens</name>
    <dbReference type="NCBI Taxonomy" id="157652"/>
    <lineage>
        <taxon>Eukaryota</taxon>
        <taxon>Viridiplantae</taxon>
        <taxon>Streptophyta</taxon>
        <taxon>Embryophyta</taxon>
        <taxon>Tracheophyta</taxon>
        <taxon>Spermatophyta</taxon>
        <taxon>Magnoliopsida</taxon>
        <taxon>eudicotyledons</taxon>
        <taxon>Gunneridae</taxon>
        <taxon>Pentapetalae</taxon>
        <taxon>rosids</taxon>
        <taxon>fabids</taxon>
        <taxon>Fabales</taxon>
        <taxon>Fabaceae</taxon>
        <taxon>Papilionoideae</taxon>
        <taxon>50 kb inversion clade</taxon>
        <taxon>NPAAA clade</taxon>
        <taxon>indigoferoid/millettioid clade</taxon>
        <taxon>Phaseoleae</taxon>
        <taxon>Mucuna</taxon>
    </lineage>
</organism>
<reference evidence="1" key="1">
    <citation type="submission" date="2018-05" db="EMBL/GenBank/DDBJ databases">
        <title>Draft genome of Mucuna pruriens seed.</title>
        <authorList>
            <person name="Nnadi N.E."/>
            <person name="Vos R."/>
            <person name="Hasami M.H."/>
            <person name="Devisetty U.K."/>
            <person name="Aguiy J.C."/>
        </authorList>
    </citation>
    <scope>NUCLEOTIDE SEQUENCE [LARGE SCALE GENOMIC DNA]</scope>
    <source>
        <strain evidence="1">JCA_2017</strain>
    </source>
</reference>
<comment type="caution">
    <text evidence="1">The sequence shown here is derived from an EMBL/GenBank/DDBJ whole genome shotgun (WGS) entry which is preliminary data.</text>
</comment>
<keyword evidence="2" id="KW-1185">Reference proteome</keyword>
<protein>
    <submittedName>
        <fullName evidence="1">Uncharacterized protein</fullName>
    </submittedName>
</protein>
<dbReference type="AlphaFoldDB" id="A0A371GM72"/>
<dbReference type="Proteomes" id="UP000257109">
    <property type="component" value="Unassembled WGS sequence"/>
</dbReference>
<sequence length="140" mass="16645">MCRQHYHLHNLNREIQDVMELQHYDTLGELVHQAIKEYLCEKGELLVDKQVEVVFTLGTYEDKVTCDVVPMEATHLLLGRSWKFDKRVIHDRVTNRFTFVHLGQRVVLKCLSPREVNEDQNKMRVKIELERKTTSKVEKK</sequence>
<feature type="non-terminal residue" evidence="1">
    <location>
        <position position="1"/>
    </location>
</feature>
<evidence type="ECO:0000313" key="2">
    <source>
        <dbReference type="Proteomes" id="UP000257109"/>
    </source>
</evidence>
<evidence type="ECO:0000313" key="1">
    <source>
        <dbReference type="EMBL" id="RDX91634.1"/>
    </source>
</evidence>
<dbReference type="PANTHER" id="PTHR35046:SF9">
    <property type="entry name" value="RNA-DIRECTED DNA POLYMERASE"/>
    <property type="match status" value="1"/>
</dbReference>
<proteinExistence type="predicted"/>
<gene>
    <name evidence="1" type="ORF">CR513_26356</name>
</gene>
<accession>A0A371GM72</accession>
<dbReference type="OrthoDB" id="1747743at2759"/>
<name>A0A371GM72_MUCPR</name>
<dbReference type="PANTHER" id="PTHR35046">
    <property type="entry name" value="ZINC KNUCKLE (CCHC-TYPE) FAMILY PROTEIN"/>
    <property type="match status" value="1"/>
</dbReference>
<dbReference type="EMBL" id="QJKJ01005068">
    <property type="protein sequence ID" value="RDX91634.1"/>
    <property type="molecule type" value="Genomic_DNA"/>
</dbReference>